<feature type="signal peptide" evidence="5">
    <location>
        <begin position="1"/>
        <end position="28"/>
    </location>
</feature>
<feature type="compositionally biased region" description="Acidic residues" evidence="4">
    <location>
        <begin position="94"/>
        <end position="104"/>
    </location>
</feature>
<feature type="compositionally biased region" description="Low complexity" evidence="4">
    <location>
        <begin position="51"/>
        <end position="72"/>
    </location>
</feature>
<sequence length="649" mass="68025">MNHSRASTVLAAAFLTAALAAGSVPATAAPQPIPSEPTVSTPADAVPSEVAPAAPLDATTAPTPADPATVDPEIVVPTSETPAPAEASDPAEVAPEEVPAEEVPAEEKAPEELTAAELAADPEALAQLIGPHGASLGQGVERIIESGDPQVPTTRELQNRSALSDAPAAVTPSVNTWRPQGIVGVDVSSHQGNVNWSAVWNQGSRFAYTKATEALSYKNPNFNQQYTGSANIGMVRGAYHFAIPSISSGAAQANYFINNGGNWTSDGKTLPPLLDVEYNPYPSLGNSCYNMSPSQMVNWIRDFSNTMLNRTGRVPMIYTTTDWWNRCTGNSTAFTNHPLHIAAYNNSGAGTLPSGWNKYSLWQYTSEGPVVGDWNVWNGTAAALTAFTRNSGPPAAPKPAGPSIKSLADLVSVDSAGQLWNYPSTARGGFGAKQRMGQGWSGAKSLHVVDWNNDGVLDLIAQWRSGGLGVYLGRAKGGFDNQRVLASSGWAGMTLTSGQWTRGARPAVAGIRSNGTLLVWNQNSSGSLASPAQIGVGFHNMSIVMTDFDKDGNQDMIARNQSSQLVLFRGKGGGNFANGARPVIGAGWGSMVTLTATSGFTGSGSRGVLAKRNDGTLQYFPIANGSRWGSATQVGHGWYHFTVAGSQLK</sequence>
<evidence type="ECO:0000256" key="2">
    <source>
        <dbReference type="ARBA" id="ARBA00022801"/>
    </source>
</evidence>
<feature type="compositionally biased region" description="Low complexity" evidence="4">
    <location>
        <begin position="80"/>
        <end position="93"/>
    </location>
</feature>
<dbReference type="InterPro" id="IPR018077">
    <property type="entry name" value="Glyco_hydro_fam25_subgr"/>
</dbReference>
<reference evidence="7" key="1">
    <citation type="journal article" date="2019" name="Int. J. Syst. Evol. Microbiol.">
        <title>The Global Catalogue of Microorganisms (GCM) 10K type strain sequencing project: providing services to taxonomists for standard genome sequencing and annotation.</title>
        <authorList>
            <consortium name="The Broad Institute Genomics Platform"/>
            <consortium name="The Broad Institute Genome Sequencing Center for Infectious Disease"/>
            <person name="Wu L."/>
            <person name="Ma J."/>
        </authorList>
    </citation>
    <scope>NUCLEOTIDE SEQUENCE [LARGE SCALE GENOMIC DNA]</scope>
    <source>
        <strain evidence="7">JCM 11496</strain>
    </source>
</reference>
<feature type="region of interest" description="Disordered" evidence="4">
    <location>
        <begin position="24"/>
        <end position="110"/>
    </location>
</feature>
<evidence type="ECO:0000256" key="4">
    <source>
        <dbReference type="SAM" id="MobiDB-lite"/>
    </source>
</evidence>
<name>A0ABW4QB77_9MICC</name>
<organism evidence="6 7">
    <name type="scientific">Arthrobacter flavus</name>
    <dbReference type="NCBI Taxonomy" id="95172"/>
    <lineage>
        <taxon>Bacteria</taxon>
        <taxon>Bacillati</taxon>
        <taxon>Actinomycetota</taxon>
        <taxon>Actinomycetes</taxon>
        <taxon>Micrococcales</taxon>
        <taxon>Micrococcaceae</taxon>
        <taxon>Arthrobacter</taxon>
    </lineage>
</organism>
<comment type="similarity">
    <text evidence="1">Belongs to the glycosyl hydrolase 25 family.</text>
</comment>
<dbReference type="EMBL" id="JBHUGA010000061">
    <property type="protein sequence ID" value="MFD1848003.1"/>
    <property type="molecule type" value="Genomic_DNA"/>
</dbReference>
<dbReference type="SMART" id="SM00641">
    <property type="entry name" value="Glyco_25"/>
    <property type="match status" value="1"/>
</dbReference>
<dbReference type="InterPro" id="IPR017853">
    <property type="entry name" value="GH"/>
</dbReference>
<evidence type="ECO:0000256" key="5">
    <source>
        <dbReference type="SAM" id="SignalP"/>
    </source>
</evidence>
<dbReference type="PANTHER" id="PTHR34135">
    <property type="entry name" value="LYSOZYME"/>
    <property type="match status" value="1"/>
</dbReference>
<dbReference type="RefSeq" id="WP_343881157.1">
    <property type="nucleotide sequence ID" value="NZ_BAAAIJ010000056.1"/>
</dbReference>
<feature type="region of interest" description="Disordered" evidence="4">
    <location>
        <begin position="147"/>
        <end position="174"/>
    </location>
</feature>
<comment type="caution">
    <text evidence="6">The sequence shown here is derived from an EMBL/GenBank/DDBJ whole genome shotgun (WGS) entry which is preliminary data.</text>
</comment>
<keyword evidence="2" id="KW-0378">Hydrolase</keyword>
<evidence type="ECO:0000256" key="3">
    <source>
        <dbReference type="ARBA" id="ARBA00023295"/>
    </source>
</evidence>
<protein>
    <submittedName>
        <fullName evidence="6">GH25 family lysozyme</fullName>
    </submittedName>
</protein>
<dbReference type="InterPro" id="IPR002053">
    <property type="entry name" value="Glyco_hydro_25"/>
</dbReference>
<dbReference type="Gene3D" id="3.20.20.80">
    <property type="entry name" value="Glycosidases"/>
    <property type="match status" value="1"/>
</dbReference>
<proteinExistence type="inferred from homology"/>
<dbReference type="PROSITE" id="PS51904">
    <property type="entry name" value="GLYCOSYL_HYDROL_F25_2"/>
    <property type="match status" value="1"/>
</dbReference>
<accession>A0ABW4QB77</accession>
<evidence type="ECO:0000256" key="1">
    <source>
        <dbReference type="ARBA" id="ARBA00010646"/>
    </source>
</evidence>
<dbReference type="InterPro" id="IPR028994">
    <property type="entry name" value="Integrin_alpha_N"/>
</dbReference>
<gene>
    <name evidence="6" type="ORF">ACFSFX_15535</name>
</gene>
<dbReference type="SUPFAM" id="SSF51445">
    <property type="entry name" value="(Trans)glycosidases"/>
    <property type="match status" value="1"/>
</dbReference>
<dbReference type="Proteomes" id="UP001597307">
    <property type="component" value="Unassembled WGS sequence"/>
</dbReference>
<dbReference type="CDD" id="cd06412">
    <property type="entry name" value="GH25_CH-type"/>
    <property type="match status" value="1"/>
</dbReference>
<evidence type="ECO:0000313" key="6">
    <source>
        <dbReference type="EMBL" id="MFD1848003.1"/>
    </source>
</evidence>
<feature type="chain" id="PRO_5046440489" evidence="5">
    <location>
        <begin position="29"/>
        <end position="649"/>
    </location>
</feature>
<dbReference type="Pfam" id="PF01183">
    <property type="entry name" value="Glyco_hydro_25"/>
    <property type="match status" value="1"/>
</dbReference>
<dbReference type="SUPFAM" id="SSF69318">
    <property type="entry name" value="Integrin alpha N-terminal domain"/>
    <property type="match status" value="1"/>
</dbReference>
<keyword evidence="7" id="KW-1185">Reference proteome</keyword>
<evidence type="ECO:0000313" key="7">
    <source>
        <dbReference type="Proteomes" id="UP001597307"/>
    </source>
</evidence>
<keyword evidence="5" id="KW-0732">Signal</keyword>
<dbReference type="PANTHER" id="PTHR34135:SF2">
    <property type="entry name" value="LYSOZYME"/>
    <property type="match status" value="1"/>
</dbReference>
<feature type="compositionally biased region" description="Polar residues" evidence="4">
    <location>
        <begin position="151"/>
        <end position="162"/>
    </location>
</feature>
<keyword evidence="3" id="KW-0326">Glycosidase</keyword>